<keyword evidence="3" id="KW-1185">Reference proteome</keyword>
<evidence type="ECO:0000256" key="1">
    <source>
        <dbReference type="SAM" id="MobiDB-lite"/>
    </source>
</evidence>
<organism evidence="2 3">
    <name type="scientific">Apiospora marii</name>
    <dbReference type="NCBI Taxonomy" id="335849"/>
    <lineage>
        <taxon>Eukaryota</taxon>
        <taxon>Fungi</taxon>
        <taxon>Dikarya</taxon>
        <taxon>Ascomycota</taxon>
        <taxon>Pezizomycotina</taxon>
        <taxon>Sordariomycetes</taxon>
        <taxon>Xylariomycetidae</taxon>
        <taxon>Amphisphaeriales</taxon>
        <taxon>Apiosporaceae</taxon>
        <taxon>Apiospora</taxon>
    </lineage>
</organism>
<protein>
    <submittedName>
        <fullName evidence="2">Uncharacterized protein</fullName>
    </submittedName>
</protein>
<dbReference type="PROSITE" id="PS51257">
    <property type="entry name" value="PROKAR_LIPOPROTEIN"/>
    <property type="match status" value="1"/>
</dbReference>
<name>A0ABR1S4Z3_9PEZI</name>
<sequence>MNLISRKCAHWQPNSSISCVENWQRLLRMQQINIRPGSGQPARSIDGNQYPHTHSRRRETVDPADLYRPRANVTMNSTKDLDPSGATTERASYPQEQQQQSLPPVRYQPLPAPPFANDQGSDDGGDDDLPMYIGGDEEEKALFEESVEPIANVSMPKASSHVALPPLRPSSGTAGLTQAVAEKDPTLHNAQQQQEQQIMWGNDGSPSPHMYDWVDQGADAASIPSSPPPTYSPLYFSPVYYYNHVLARLPDDSIPQTRRHTDPKRLLWGRSPLAQVTLSEDLAVTDWDGFETGRG</sequence>
<proteinExistence type="predicted"/>
<feature type="compositionally biased region" description="Basic and acidic residues" evidence="1">
    <location>
        <begin position="58"/>
        <end position="68"/>
    </location>
</feature>
<feature type="region of interest" description="Disordered" evidence="1">
    <location>
        <begin position="35"/>
        <end position="131"/>
    </location>
</feature>
<gene>
    <name evidence="2" type="ORF">PG991_003945</name>
</gene>
<evidence type="ECO:0000313" key="3">
    <source>
        <dbReference type="Proteomes" id="UP001396898"/>
    </source>
</evidence>
<accession>A0ABR1S4Z3</accession>
<dbReference type="Proteomes" id="UP001396898">
    <property type="component" value="Unassembled WGS sequence"/>
</dbReference>
<feature type="compositionally biased region" description="Polar residues" evidence="1">
    <location>
        <begin position="85"/>
        <end position="102"/>
    </location>
</feature>
<reference evidence="2 3" key="1">
    <citation type="submission" date="2023-01" db="EMBL/GenBank/DDBJ databases">
        <title>Analysis of 21 Apiospora genomes using comparative genomics revels a genus with tremendous synthesis potential of carbohydrate active enzymes and secondary metabolites.</title>
        <authorList>
            <person name="Sorensen T."/>
        </authorList>
    </citation>
    <scope>NUCLEOTIDE SEQUENCE [LARGE SCALE GENOMIC DNA]</scope>
    <source>
        <strain evidence="2 3">CBS 20057</strain>
    </source>
</reference>
<comment type="caution">
    <text evidence="2">The sequence shown here is derived from an EMBL/GenBank/DDBJ whole genome shotgun (WGS) entry which is preliminary data.</text>
</comment>
<dbReference type="EMBL" id="JAQQWI010000007">
    <property type="protein sequence ID" value="KAK8026889.1"/>
    <property type="molecule type" value="Genomic_DNA"/>
</dbReference>
<feature type="compositionally biased region" description="Acidic residues" evidence="1">
    <location>
        <begin position="120"/>
        <end position="131"/>
    </location>
</feature>
<evidence type="ECO:0000313" key="2">
    <source>
        <dbReference type="EMBL" id="KAK8026889.1"/>
    </source>
</evidence>